<accession>A0AAF3EHB3</accession>
<comment type="pathway">
    <text evidence="2">Protein modification; protein glycosylation.</text>
</comment>
<dbReference type="EC" id="2.4.1.-" evidence="12"/>
<keyword evidence="4 12" id="KW-0328">Glycosyltransferase</keyword>
<reference evidence="16" key="1">
    <citation type="submission" date="2024-02" db="UniProtKB">
        <authorList>
            <consortium name="WormBaseParasite"/>
        </authorList>
    </citation>
    <scope>IDENTIFICATION</scope>
</reference>
<evidence type="ECO:0000259" key="14">
    <source>
        <dbReference type="Pfam" id="PF17039"/>
    </source>
</evidence>
<evidence type="ECO:0000256" key="12">
    <source>
        <dbReference type="RuleBase" id="RU003832"/>
    </source>
</evidence>
<evidence type="ECO:0000256" key="2">
    <source>
        <dbReference type="ARBA" id="ARBA00004922"/>
    </source>
</evidence>
<dbReference type="InterPro" id="IPR055270">
    <property type="entry name" value="Glyco_tran_10_C"/>
</dbReference>
<keyword evidence="6 12" id="KW-0812">Transmembrane</keyword>
<sequence length="371" mass="43415">MRPSFFVSLLFLFLLISSSLLLIYLIKLKPTHILDSLVYPEDAPSSELLELNDRIWNQLNYKSKPKQSPVIIFKSSNIDREIPLGYRYFHESGCRVSNCFITVNESKFSTADVLYLSPEDFDMRPSPKSSQITVLRLLESPENTQKLKFLNGKINFTASYRWDADFVIPYGKVIKGPSKKQIYIPKKKKLGAWFVSNCVTINDRMGIVKELRKYVEIDIYGSCTNRAITQRQAESFLRNDYQFYFAFENSNCRDYVTEKFFQALRFGAIPIVFGASLEFYQKIAPKDSFVHISQFPSIKELARFLKLVASTQELLEKFHAWRTEYSFVDTRFYCRLCALMQNPHEKVYEDLSEWFSAEHDCVRSNFSTFWS</sequence>
<dbReference type="FunFam" id="3.40.50.11660:FF:000004">
    <property type="entry name" value="Glycoprotein 3-alpha-L-fucosyltransferase A"/>
    <property type="match status" value="1"/>
</dbReference>
<evidence type="ECO:0000256" key="9">
    <source>
        <dbReference type="ARBA" id="ARBA00023034"/>
    </source>
</evidence>
<dbReference type="WBParaSite" id="MBELARI_LOCUS13394">
    <property type="protein sequence ID" value="MBELARI_LOCUS13394"/>
    <property type="gene ID" value="MBELARI_LOCUS13394"/>
</dbReference>
<evidence type="ECO:0000256" key="5">
    <source>
        <dbReference type="ARBA" id="ARBA00022679"/>
    </source>
</evidence>
<dbReference type="GO" id="GO:0008417">
    <property type="term" value="F:fucosyltransferase activity"/>
    <property type="evidence" value="ECO:0007669"/>
    <property type="project" value="InterPro"/>
</dbReference>
<feature type="domain" description="Fucosyltransferase C-terminal" evidence="13">
    <location>
        <begin position="185"/>
        <end position="354"/>
    </location>
</feature>
<dbReference type="SUPFAM" id="SSF53756">
    <property type="entry name" value="UDP-Glycosyltransferase/glycogen phosphorylase"/>
    <property type="match status" value="1"/>
</dbReference>
<evidence type="ECO:0000256" key="7">
    <source>
        <dbReference type="ARBA" id="ARBA00022968"/>
    </source>
</evidence>
<evidence type="ECO:0000256" key="10">
    <source>
        <dbReference type="ARBA" id="ARBA00023136"/>
    </source>
</evidence>
<dbReference type="InterPro" id="IPR031481">
    <property type="entry name" value="Glyco_tran_10_N"/>
</dbReference>
<feature type="domain" description="Fucosyltransferase N-terminal" evidence="14">
    <location>
        <begin position="88"/>
        <end position="171"/>
    </location>
</feature>
<keyword evidence="10" id="KW-0472">Membrane</keyword>
<organism evidence="15 16">
    <name type="scientific">Mesorhabditis belari</name>
    <dbReference type="NCBI Taxonomy" id="2138241"/>
    <lineage>
        <taxon>Eukaryota</taxon>
        <taxon>Metazoa</taxon>
        <taxon>Ecdysozoa</taxon>
        <taxon>Nematoda</taxon>
        <taxon>Chromadorea</taxon>
        <taxon>Rhabditida</taxon>
        <taxon>Rhabditina</taxon>
        <taxon>Rhabditomorpha</taxon>
        <taxon>Rhabditoidea</taxon>
        <taxon>Rhabditidae</taxon>
        <taxon>Mesorhabditinae</taxon>
        <taxon>Mesorhabditis</taxon>
    </lineage>
</organism>
<keyword evidence="8" id="KW-1133">Transmembrane helix</keyword>
<dbReference type="GO" id="GO:0032580">
    <property type="term" value="C:Golgi cisterna membrane"/>
    <property type="evidence" value="ECO:0007669"/>
    <property type="project" value="UniProtKB-SubCell"/>
</dbReference>
<dbReference type="Pfam" id="PF00852">
    <property type="entry name" value="Glyco_transf_10"/>
    <property type="match status" value="1"/>
</dbReference>
<dbReference type="Pfam" id="PF17039">
    <property type="entry name" value="Glyco_tran_10_N"/>
    <property type="match status" value="1"/>
</dbReference>
<dbReference type="Gene3D" id="3.40.50.11660">
    <property type="entry name" value="Glycosyl transferase family 10, C-terminal domain"/>
    <property type="match status" value="1"/>
</dbReference>
<dbReference type="AlphaFoldDB" id="A0AAF3EHB3"/>
<evidence type="ECO:0000256" key="11">
    <source>
        <dbReference type="ARBA" id="ARBA00023180"/>
    </source>
</evidence>
<comment type="similarity">
    <text evidence="3 12">Belongs to the glycosyltransferase 10 family.</text>
</comment>
<keyword evidence="5 12" id="KW-0808">Transferase</keyword>
<evidence type="ECO:0000313" key="15">
    <source>
        <dbReference type="Proteomes" id="UP000887575"/>
    </source>
</evidence>
<protein>
    <recommendedName>
        <fullName evidence="12">Fucosyltransferase</fullName>
        <ecNumber evidence="12">2.4.1.-</ecNumber>
    </recommendedName>
</protein>
<keyword evidence="7" id="KW-0735">Signal-anchor</keyword>
<dbReference type="Proteomes" id="UP000887575">
    <property type="component" value="Unassembled WGS sequence"/>
</dbReference>
<dbReference type="PANTHER" id="PTHR48438:SF1">
    <property type="entry name" value="ALPHA-(1,3)-FUCOSYLTRANSFERASE C-RELATED"/>
    <property type="match status" value="1"/>
</dbReference>
<evidence type="ECO:0000259" key="13">
    <source>
        <dbReference type="Pfam" id="PF00852"/>
    </source>
</evidence>
<keyword evidence="11" id="KW-0325">Glycoprotein</keyword>
<dbReference type="PANTHER" id="PTHR48438">
    <property type="entry name" value="ALPHA-(1,3)-FUCOSYLTRANSFERASE C-RELATED"/>
    <property type="match status" value="1"/>
</dbReference>
<dbReference type="InterPro" id="IPR038577">
    <property type="entry name" value="GT10-like_C_sf"/>
</dbReference>
<evidence type="ECO:0000256" key="8">
    <source>
        <dbReference type="ARBA" id="ARBA00022989"/>
    </source>
</evidence>
<dbReference type="InterPro" id="IPR001503">
    <property type="entry name" value="Glyco_trans_10"/>
</dbReference>
<evidence type="ECO:0000256" key="4">
    <source>
        <dbReference type="ARBA" id="ARBA00022676"/>
    </source>
</evidence>
<keyword evidence="9 12" id="KW-0333">Golgi apparatus</keyword>
<comment type="subcellular location">
    <subcellularLocation>
        <location evidence="1 12">Golgi apparatus</location>
        <location evidence="1 12">Golgi stack membrane</location>
        <topology evidence="1 12">Single-pass type II membrane protein</topology>
    </subcellularLocation>
</comment>
<evidence type="ECO:0000256" key="1">
    <source>
        <dbReference type="ARBA" id="ARBA00004447"/>
    </source>
</evidence>
<evidence type="ECO:0000256" key="6">
    <source>
        <dbReference type="ARBA" id="ARBA00022692"/>
    </source>
</evidence>
<name>A0AAF3EHB3_9BILA</name>
<evidence type="ECO:0000256" key="3">
    <source>
        <dbReference type="ARBA" id="ARBA00008919"/>
    </source>
</evidence>
<proteinExistence type="inferred from homology"/>
<evidence type="ECO:0000313" key="16">
    <source>
        <dbReference type="WBParaSite" id="MBELARI_LOCUS13394"/>
    </source>
</evidence>
<keyword evidence="15" id="KW-1185">Reference proteome</keyword>